<accession>A0A0F9TEV8</accession>
<name>A0A0F9TEV8_9ZZZZ</name>
<comment type="caution">
    <text evidence="1">The sequence shown here is derived from an EMBL/GenBank/DDBJ whole genome shotgun (WGS) entry which is preliminary data.</text>
</comment>
<dbReference type="AlphaFoldDB" id="A0A0F9TEV8"/>
<evidence type="ECO:0000313" key="1">
    <source>
        <dbReference type="EMBL" id="KKN47586.1"/>
    </source>
</evidence>
<gene>
    <name evidence="1" type="ORF">LCGC14_0661540</name>
</gene>
<proteinExistence type="predicted"/>
<protein>
    <submittedName>
        <fullName evidence="1">Uncharacterized protein</fullName>
    </submittedName>
</protein>
<reference evidence="1" key="1">
    <citation type="journal article" date="2015" name="Nature">
        <title>Complex archaea that bridge the gap between prokaryotes and eukaryotes.</title>
        <authorList>
            <person name="Spang A."/>
            <person name="Saw J.H."/>
            <person name="Jorgensen S.L."/>
            <person name="Zaremba-Niedzwiedzka K."/>
            <person name="Martijn J."/>
            <person name="Lind A.E."/>
            <person name="van Eijk R."/>
            <person name="Schleper C."/>
            <person name="Guy L."/>
            <person name="Ettema T.J."/>
        </authorList>
    </citation>
    <scope>NUCLEOTIDE SEQUENCE</scope>
</reference>
<sequence length="103" mass="11629">MIDIIEAGKFYNDCLKKVKEATLKENILPENTVLNVKADIMQRGGRTCKTVVGVFELNNVDYTFEVDLDRDDQPRDVVRKTASAIANVVAKAITQKIDWSEIK</sequence>
<dbReference type="EMBL" id="LAZR01001268">
    <property type="protein sequence ID" value="KKN47586.1"/>
    <property type="molecule type" value="Genomic_DNA"/>
</dbReference>
<organism evidence="1">
    <name type="scientific">marine sediment metagenome</name>
    <dbReference type="NCBI Taxonomy" id="412755"/>
    <lineage>
        <taxon>unclassified sequences</taxon>
        <taxon>metagenomes</taxon>
        <taxon>ecological metagenomes</taxon>
    </lineage>
</organism>